<evidence type="ECO:0000256" key="3">
    <source>
        <dbReference type="ARBA" id="ARBA00022741"/>
    </source>
</evidence>
<dbReference type="AlphaFoldDB" id="L8H3Y8"/>
<dbReference type="GO" id="GO:0005524">
    <property type="term" value="F:ATP binding"/>
    <property type="evidence" value="ECO:0007669"/>
    <property type="project" value="UniProtKB-KW"/>
</dbReference>
<evidence type="ECO:0000313" key="10">
    <source>
        <dbReference type="Proteomes" id="UP000011083"/>
    </source>
</evidence>
<dbReference type="RefSeq" id="XP_004341529.1">
    <property type="nucleotide sequence ID" value="XM_004341481.1"/>
</dbReference>
<dbReference type="PROSITE" id="PS00108">
    <property type="entry name" value="PROTEIN_KINASE_ST"/>
    <property type="match status" value="1"/>
</dbReference>
<dbReference type="InterPro" id="IPR000719">
    <property type="entry name" value="Prot_kinase_dom"/>
</dbReference>
<accession>L8H3Y8</accession>
<keyword evidence="5" id="KW-0067">ATP-binding</keyword>
<reference evidence="9 10" key="1">
    <citation type="journal article" date="2013" name="Genome Biol.">
        <title>Genome of Acanthamoeba castellanii highlights extensive lateral gene transfer and early evolution of tyrosine kinase signaling.</title>
        <authorList>
            <person name="Clarke M."/>
            <person name="Lohan A.J."/>
            <person name="Liu B."/>
            <person name="Lagkouvardos I."/>
            <person name="Roy S."/>
            <person name="Zafar N."/>
            <person name="Bertelli C."/>
            <person name="Schilde C."/>
            <person name="Kianianmomeni A."/>
            <person name="Burglin T.R."/>
            <person name="Frech C."/>
            <person name="Turcotte B."/>
            <person name="Kopec K.O."/>
            <person name="Synnott J.M."/>
            <person name="Choo C."/>
            <person name="Paponov I."/>
            <person name="Finkler A."/>
            <person name="Soon Heng Tan C."/>
            <person name="Hutchins A.P."/>
            <person name="Weinmeier T."/>
            <person name="Rattei T."/>
            <person name="Chu J.S."/>
            <person name="Gimenez G."/>
            <person name="Irimia M."/>
            <person name="Rigden D.J."/>
            <person name="Fitzpatrick D.A."/>
            <person name="Lorenzo-Morales J."/>
            <person name="Bateman A."/>
            <person name="Chiu C.H."/>
            <person name="Tang P."/>
            <person name="Hegemann P."/>
            <person name="Fromm H."/>
            <person name="Raoult D."/>
            <person name="Greub G."/>
            <person name="Miranda-Saavedra D."/>
            <person name="Chen N."/>
            <person name="Nash P."/>
            <person name="Ginger M.L."/>
            <person name="Horn M."/>
            <person name="Schaap P."/>
            <person name="Caler L."/>
            <person name="Loftus B."/>
        </authorList>
    </citation>
    <scope>NUCLEOTIDE SEQUENCE [LARGE SCALE GENOMIC DNA]</scope>
    <source>
        <strain evidence="9 10">Neff</strain>
    </source>
</reference>
<dbReference type="GO" id="GO:0005952">
    <property type="term" value="C:cAMP-dependent protein kinase complex"/>
    <property type="evidence" value="ECO:0007669"/>
    <property type="project" value="TreeGrafter"/>
</dbReference>
<feature type="domain" description="Protein kinase" evidence="7">
    <location>
        <begin position="315"/>
        <end position="570"/>
    </location>
</feature>
<evidence type="ECO:0000259" key="8">
    <source>
        <dbReference type="PROSITE" id="PS51285"/>
    </source>
</evidence>
<dbReference type="InterPro" id="IPR000961">
    <property type="entry name" value="AGC-kinase_C"/>
</dbReference>
<dbReference type="GO" id="GO:0005829">
    <property type="term" value="C:cytosol"/>
    <property type="evidence" value="ECO:0007669"/>
    <property type="project" value="TreeGrafter"/>
</dbReference>
<gene>
    <name evidence="9" type="ORF">ACA1_267000</name>
</gene>
<dbReference type="KEGG" id="acan:ACA1_267000"/>
<evidence type="ECO:0000313" key="9">
    <source>
        <dbReference type="EMBL" id="ELR19443.1"/>
    </source>
</evidence>
<evidence type="ECO:0000256" key="4">
    <source>
        <dbReference type="ARBA" id="ARBA00022777"/>
    </source>
</evidence>
<keyword evidence="1" id="KW-0723">Serine/threonine-protein kinase</keyword>
<dbReference type="SMART" id="SM00133">
    <property type="entry name" value="S_TK_X"/>
    <property type="match status" value="1"/>
</dbReference>
<keyword evidence="3" id="KW-0547">Nucleotide-binding</keyword>
<sequence>MLHPPPTAPSSSSAYNFSSSSTSLYAIDGIGGTPQQQQPPSQQHSHNHIPGGVQHNHAPYQHNIGGGLLAPHDGGGGGVGNKRLRSGGAAGASPYGSPPSSPAGGGLGGVGGGGHMGGLHSHQHHAETTRESMAKLTKQTADHLTSLVALMESTDPEGLAASQLVLALDIVLRFNNKIGGAHGVKTGGGMVGATHSAHGLMPHSGASRPLTGLASSAPQSYGMPQPQALSQQMYGLPASQTAPAQMYGSPQPLYSSAPAGMGQHQPHQQTRPSPNYPQFRAPTGAATMMNGAMTSTSTVAQTNQMPPSTLSLDYFMLLQTLGTGTFGQVRLCQQKATGKYFCLKILSKEKIVRLKQTEHVKSEKSVLAQISHPFIVKLYATFQDQANLYFLLEYISGGELFSCIRRNGRLSNSTARFYAAEIVLAIRYLHSLHIAHRDLKPENLLLDSDGHIKLSDFGFAKVITDKTWTMCGTPEYIAPEVILSKGHDKAVDWWSLGVLIYEMLSGKPPFHGEHTFEIFEKILSAKVDMPAYFHPEAKDLIEKLLVVDVAKRLGGTRGGGAEEVMSHPWFAGIDWDALHKRQLRAPINPGITGEGDSHNFPRYSDQTVEHKEFKENELFKDF</sequence>
<evidence type="ECO:0000256" key="5">
    <source>
        <dbReference type="ARBA" id="ARBA00022840"/>
    </source>
</evidence>
<dbReference type="CDD" id="cd05580">
    <property type="entry name" value="STKc_PKA_like"/>
    <property type="match status" value="1"/>
</dbReference>
<feature type="region of interest" description="Disordered" evidence="6">
    <location>
        <begin position="200"/>
        <end position="228"/>
    </location>
</feature>
<dbReference type="FunFam" id="3.30.200.20:FF:000042">
    <property type="entry name" value="Aurora kinase A"/>
    <property type="match status" value="1"/>
</dbReference>
<dbReference type="SUPFAM" id="SSF56112">
    <property type="entry name" value="Protein kinase-like (PK-like)"/>
    <property type="match status" value="1"/>
</dbReference>
<dbReference type="GO" id="GO:0009653">
    <property type="term" value="P:anatomical structure morphogenesis"/>
    <property type="evidence" value="ECO:0007669"/>
    <property type="project" value="UniProtKB-ARBA"/>
</dbReference>
<feature type="compositionally biased region" description="Basic and acidic residues" evidence="6">
    <location>
        <begin position="124"/>
        <end position="133"/>
    </location>
</feature>
<feature type="compositionally biased region" description="Gly residues" evidence="6">
    <location>
        <begin position="103"/>
        <end position="117"/>
    </location>
</feature>
<dbReference type="PANTHER" id="PTHR24353:SF37">
    <property type="entry name" value="CAMP-DEPENDENT PROTEIN KINASE CATALYTIC SUBUNIT PRKX"/>
    <property type="match status" value="1"/>
</dbReference>
<dbReference type="Proteomes" id="UP000011083">
    <property type="component" value="Unassembled WGS sequence"/>
</dbReference>
<dbReference type="GeneID" id="14920223"/>
<dbReference type="Gene3D" id="1.10.510.10">
    <property type="entry name" value="Transferase(Phosphotransferase) domain 1"/>
    <property type="match status" value="1"/>
</dbReference>
<dbReference type="InterPro" id="IPR008271">
    <property type="entry name" value="Ser/Thr_kinase_AS"/>
</dbReference>
<dbReference type="GO" id="GO:0004691">
    <property type="term" value="F:cAMP-dependent protein kinase activity"/>
    <property type="evidence" value="ECO:0007669"/>
    <property type="project" value="TreeGrafter"/>
</dbReference>
<dbReference type="SMART" id="SM00220">
    <property type="entry name" value="S_TKc"/>
    <property type="match status" value="1"/>
</dbReference>
<protein>
    <submittedName>
        <fullName evidence="9">Camp-dependent protein kinase catalytic subunit family protein</fullName>
    </submittedName>
</protein>
<dbReference type="Pfam" id="PF00069">
    <property type="entry name" value="Pkinase"/>
    <property type="match status" value="1"/>
</dbReference>
<proteinExistence type="predicted"/>
<organism evidence="9 10">
    <name type="scientific">Acanthamoeba castellanii (strain ATCC 30010 / Neff)</name>
    <dbReference type="NCBI Taxonomy" id="1257118"/>
    <lineage>
        <taxon>Eukaryota</taxon>
        <taxon>Amoebozoa</taxon>
        <taxon>Discosea</taxon>
        <taxon>Longamoebia</taxon>
        <taxon>Centramoebida</taxon>
        <taxon>Acanthamoebidae</taxon>
        <taxon>Acanthamoeba</taxon>
    </lineage>
</organism>
<dbReference type="PROSITE" id="PS51285">
    <property type="entry name" value="AGC_KINASE_CTER"/>
    <property type="match status" value="1"/>
</dbReference>
<dbReference type="PANTHER" id="PTHR24353">
    <property type="entry name" value="CYCLIC NUCLEOTIDE-DEPENDENT PROTEIN KINASE"/>
    <property type="match status" value="1"/>
</dbReference>
<name>L8H3Y8_ACACF</name>
<keyword evidence="4 9" id="KW-0418">Kinase</keyword>
<dbReference type="PROSITE" id="PS50011">
    <property type="entry name" value="PROTEIN_KINASE_DOM"/>
    <property type="match status" value="1"/>
</dbReference>
<dbReference type="STRING" id="1257118.L8H3Y8"/>
<keyword evidence="10" id="KW-1185">Reference proteome</keyword>
<feature type="region of interest" description="Disordered" evidence="6">
    <location>
        <begin position="24"/>
        <end position="138"/>
    </location>
</feature>
<dbReference type="Gene3D" id="3.30.200.20">
    <property type="entry name" value="Phosphorylase Kinase, domain 1"/>
    <property type="match status" value="1"/>
</dbReference>
<evidence type="ECO:0000256" key="6">
    <source>
        <dbReference type="SAM" id="MobiDB-lite"/>
    </source>
</evidence>
<evidence type="ECO:0000259" key="7">
    <source>
        <dbReference type="PROSITE" id="PS50011"/>
    </source>
</evidence>
<evidence type="ECO:0000256" key="1">
    <source>
        <dbReference type="ARBA" id="ARBA00022527"/>
    </source>
</evidence>
<evidence type="ECO:0000256" key="2">
    <source>
        <dbReference type="ARBA" id="ARBA00022679"/>
    </source>
</evidence>
<feature type="compositionally biased region" description="Low complexity" evidence="6">
    <location>
        <begin position="34"/>
        <end position="44"/>
    </location>
</feature>
<dbReference type="EMBL" id="KB007933">
    <property type="protein sequence ID" value="ELR19443.1"/>
    <property type="molecule type" value="Genomic_DNA"/>
</dbReference>
<dbReference type="FunFam" id="1.10.510.10:FF:000005">
    <property type="entry name" value="cAMP-dependent protein kinase catalytic subunit alpha"/>
    <property type="match status" value="1"/>
</dbReference>
<dbReference type="InterPro" id="IPR011009">
    <property type="entry name" value="Kinase-like_dom_sf"/>
</dbReference>
<feature type="compositionally biased region" description="Gly residues" evidence="6">
    <location>
        <begin position="64"/>
        <end position="80"/>
    </location>
</feature>
<keyword evidence="2" id="KW-0808">Transferase</keyword>
<dbReference type="VEuPathDB" id="AmoebaDB:ACA1_267000"/>
<feature type="domain" description="AGC-kinase C-terminal" evidence="8">
    <location>
        <begin position="571"/>
        <end position="622"/>
    </location>
</feature>
<dbReference type="OrthoDB" id="63267at2759"/>
<feature type="region of interest" description="Disordered" evidence="6">
    <location>
        <begin position="241"/>
        <end position="277"/>
    </location>
</feature>